<dbReference type="SUPFAM" id="SSF54211">
    <property type="entry name" value="Ribosomal protein S5 domain 2-like"/>
    <property type="match status" value="1"/>
</dbReference>
<dbReference type="EMBL" id="CP046051">
    <property type="protein sequence ID" value="QKN24201.1"/>
    <property type="molecule type" value="Genomic_DNA"/>
</dbReference>
<evidence type="ECO:0000256" key="8">
    <source>
        <dbReference type="ARBA" id="ARBA00032554"/>
    </source>
</evidence>
<dbReference type="InterPro" id="IPR013750">
    <property type="entry name" value="GHMP_kinase_C_dom"/>
</dbReference>
<dbReference type="Pfam" id="PF00288">
    <property type="entry name" value="GHMP_kinases_N"/>
    <property type="match status" value="1"/>
</dbReference>
<evidence type="ECO:0000256" key="3">
    <source>
        <dbReference type="ARBA" id="ARBA00017473"/>
    </source>
</evidence>
<evidence type="ECO:0000256" key="2">
    <source>
        <dbReference type="ARBA" id="ARBA00012052"/>
    </source>
</evidence>
<reference evidence="13" key="3">
    <citation type="journal article" date="2022" name="Int. J. Syst. Evol. Microbiol.">
        <title>Caproicibacterium lactatifermentans sp. nov., isolated from pit clay used for the production of Chinese strong aroma-type liquor.</title>
        <authorList>
            <person name="Wang H."/>
            <person name="Gu Y."/>
            <person name="Zhao D."/>
            <person name="Qiao Z."/>
            <person name="Zheng J."/>
            <person name="Gao J."/>
            <person name="Ren C."/>
            <person name="Xu Y."/>
        </authorList>
    </citation>
    <scope>NUCLEOTIDE SEQUENCE</scope>
    <source>
        <strain evidence="13">JNU-WLY1368</strain>
    </source>
</reference>
<dbReference type="UniPathway" id="UPA00056">
    <property type="reaction ID" value="UER00094"/>
</dbReference>
<dbReference type="PIRSF" id="PIRSF010376">
    <property type="entry name" value="IspE"/>
    <property type="match status" value="1"/>
</dbReference>
<dbReference type="RefSeq" id="WP_086035415.1">
    <property type="nucleotide sequence ID" value="NZ_CP046051.1"/>
</dbReference>
<evidence type="ECO:0000259" key="10">
    <source>
        <dbReference type="Pfam" id="PF00288"/>
    </source>
</evidence>
<comment type="pathway">
    <text evidence="9">Isoprenoid biosynthesis; isopentenyl diphosphate biosynthesis via DXP pathway; isopentenyl diphosphate from 1-deoxy-D-xylulose 5-phosphate: step 3/6.</text>
</comment>
<dbReference type="Pfam" id="PF08544">
    <property type="entry name" value="GHMP_kinases_C"/>
    <property type="match status" value="1"/>
</dbReference>
<dbReference type="GO" id="GO:0019288">
    <property type="term" value="P:isopentenyl diphosphate biosynthetic process, methylerythritol 4-phosphate pathway"/>
    <property type="evidence" value="ECO:0007669"/>
    <property type="project" value="UniProtKB-UniRule"/>
</dbReference>
<evidence type="ECO:0000313" key="13">
    <source>
        <dbReference type="EMBL" id="QKO30730.1"/>
    </source>
</evidence>
<dbReference type="InterPro" id="IPR036554">
    <property type="entry name" value="GHMP_kinase_C_sf"/>
</dbReference>
<dbReference type="GO" id="GO:0050515">
    <property type="term" value="F:4-(cytidine 5'-diphospho)-2-C-methyl-D-erythritol kinase activity"/>
    <property type="evidence" value="ECO:0007669"/>
    <property type="project" value="UniProtKB-UniRule"/>
</dbReference>
<feature type="active site" evidence="9">
    <location>
        <position position="9"/>
    </location>
</feature>
<dbReference type="Gene3D" id="3.30.70.890">
    <property type="entry name" value="GHMP kinase, C-terminal domain"/>
    <property type="match status" value="1"/>
</dbReference>
<dbReference type="AlphaFoldDB" id="A0A859DW28"/>
<dbReference type="KEGG" id="clf:GJQ69_06710"/>
<dbReference type="InterPro" id="IPR004424">
    <property type="entry name" value="IspE"/>
</dbReference>
<feature type="domain" description="GHMP kinase C-terminal" evidence="11">
    <location>
        <begin position="209"/>
        <end position="282"/>
    </location>
</feature>
<dbReference type="EC" id="2.7.1.148" evidence="2 9"/>
<name>A0A859DW28_9FIRM</name>
<evidence type="ECO:0000313" key="12">
    <source>
        <dbReference type="EMBL" id="QKN24201.1"/>
    </source>
</evidence>
<evidence type="ECO:0000313" key="15">
    <source>
        <dbReference type="Proteomes" id="UP000509623"/>
    </source>
</evidence>
<evidence type="ECO:0000313" key="14">
    <source>
        <dbReference type="Proteomes" id="UP000501316"/>
    </source>
</evidence>
<reference evidence="14 15" key="1">
    <citation type="submission" date="2019-11" db="EMBL/GenBank/DDBJ databases">
        <authorList>
            <person name="Ren C."/>
            <person name="Wang H."/>
            <person name="Xu Y."/>
        </authorList>
    </citation>
    <scope>NUCLEOTIDE SEQUENCE [LARGE SCALE GENOMIC DNA]</scope>
    <source>
        <strain evidence="15">JNU-WLY1368</strain>
        <strain evidence="12 14">LBM 19010</strain>
    </source>
</reference>
<evidence type="ECO:0000256" key="4">
    <source>
        <dbReference type="ARBA" id="ARBA00022679"/>
    </source>
</evidence>
<evidence type="ECO:0000256" key="6">
    <source>
        <dbReference type="ARBA" id="ARBA00022777"/>
    </source>
</evidence>
<feature type="active site" evidence="9">
    <location>
        <position position="145"/>
    </location>
</feature>
<evidence type="ECO:0000256" key="5">
    <source>
        <dbReference type="ARBA" id="ARBA00022741"/>
    </source>
</evidence>
<keyword evidence="4 9" id="KW-0808">Transferase</keyword>
<keyword evidence="7 9" id="KW-0067">ATP-binding</keyword>
<evidence type="ECO:0000259" key="11">
    <source>
        <dbReference type="Pfam" id="PF08544"/>
    </source>
</evidence>
<comment type="similarity">
    <text evidence="1 9">Belongs to the GHMP kinase family. IspE subfamily.</text>
</comment>
<reference evidence="13" key="2">
    <citation type="journal article" date="2021" name="Appl. Environ. Microbiol.">
        <title>Adaptability of a Caproate-Producing Bacterium Contributes to Its Dominance in an Anaerobic Fermentation System.</title>
        <authorList>
            <person name="Wang H."/>
            <person name="Gu Y."/>
            <person name="Zhou W."/>
            <person name="Zhao D."/>
            <person name="Qiao Z."/>
            <person name="Zheng J."/>
            <person name="Gao J."/>
            <person name="Chen X."/>
            <person name="Ren C."/>
            <person name="Xu Y."/>
        </authorList>
    </citation>
    <scope>NUCLEOTIDE SEQUENCE</scope>
    <source>
        <strain evidence="13">JNU-WLY1368</strain>
    </source>
</reference>
<keyword evidence="5 9" id="KW-0547">Nucleotide-binding</keyword>
<dbReference type="SUPFAM" id="SSF55060">
    <property type="entry name" value="GHMP Kinase, C-terminal domain"/>
    <property type="match status" value="1"/>
</dbReference>
<keyword evidence="6 9" id="KW-0418">Kinase</keyword>
<evidence type="ECO:0000256" key="7">
    <source>
        <dbReference type="ARBA" id="ARBA00022840"/>
    </source>
</evidence>
<evidence type="ECO:0000256" key="1">
    <source>
        <dbReference type="ARBA" id="ARBA00009684"/>
    </source>
</evidence>
<keyword evidence="9" id="KW-0414">Isoprene biosynthesis</keyword>
<dbReference type="Proteomes" id="UP000501316">
    <property type="component" value="Chromosome"/>
</dbReference>
<feature type="binding site" evidence="9">
    <location>
        <begin position="103"/>
        <end position="113"/>
    </location>
    <ligand>
        <name>ATP</name>
        <dbReference type="ChEBI" id="CHEBI:30616"/>
    </ligand>
</feature>
<sequence length="295" mass="31026">MLQEPAFAKLNLSLDITGRRVDGYHLLSMVNVSISLHDTLSFSRGGEGLQVLCKPDSALSAVPGAPNVPEGKDNLVFRAAEVFFQLSGIQDQDVCIAVQKRIPSQAGLGGGSADAAAALRGLCRLYGCAIPAPRLCRAAESIGADVPFCVQGGTARVEGIGEQLTELPALPPCWFVVCKPAAGISTAMAYRRADEDGLPPQRGTPRVEAALRRGSLAAVGQSLCNAFQTLIPLPETADIRARLLRAGALGACMTGSGSAVFGLFCTKPTAQKALEEVQQKYPCAFLCIPQDKLQF</sequence>
<evidence type="ECO:0000256" key="9">
    <source>
        <dbReference type="HAMAP-Rule" id="MF_00061"/>
    </source>
</evidence>
<gene>
    <name evidence="9 12" type="primary">ispE</name>
    <name evidence="12" type="ORF">GJQ69_06710</name>
    <name evidence="13" type="ORF">GKP14_06815</name>
</gene>
<dbReference type="PANTHER" id="PTHR43527:SF2">
    <property type="entry name" value="4-DIPHOSPHOCYTIDYL-2-C-METHYL-D-ERYTHRITOL KINASE, CHLOROPLASTIC"/>
    <property type="match status" value="1"/>
</dbReference>
<keyword evidence="15" id="KW-1185">Reference proteome</keyword>
<dbReference type="GO" id="GO:0016114">
    <property type="term" value="P:terpenoid biosynthetic process"/>
    <property type="evidence" value="ECO:0007669"/>
    <property type="project" value="UniProtKB-UniRule"/>
</dbReference>
<accession>A0A859DW28</accession>
<dbReference type="Proteomes" id="UP000509623">
    <property type="component" value="Chromosome"/>
</dbReference>
<feature type="domain" description="GHMP kinase N-terminal" evidence="10">
    <location>
        <begin position="74"/>
        <end position="153"/>
    </location>
</feature>
<organism evidence="12 14">
    <name type="scientific">Caproicibacterium lactatifermentans</name>
    <dbReference type="NCBI Taxonomy" id="2666138"/>
    <lineage>
        <taxon>Bacteria</taxon>
        <taxon>Bacillati</taxon>
        <taxon>Bacillota</taxon>
        <taxon>Clostridia</taxon>
        <taxon>Eubacteriales</taxon>
        <taxon>Oscillospiraceae</taxon>
        <taxon>Caproicibacterium</taxon>
    </lineage>
</organism>
<dbReference type="HAMAP" id="MF_00061">
    <property type="entry name" value="IspE"/>
    <property type="match status" value="1"/>
</dbReference>
<dbReference type="PANTHER" id="PTHR43527">
    <property type="entry name" value="4-DIPHOSPHOCYTIDYL-2-C-METHYL-D-ERYTHRITOL KINASE, CHLOROPLASTIC"/>
    <property type="match status" value="1"/>
</dbReference>
<dbReference type="InterPro" id="IPR006204">
    <property type="entry name" value="GHMP_kinase_N_dom"/>
</dbReference>
<dbReference type="Gene3D" id="3.30.230.10">
    <property type="match status" value="1"/>
</dbReference>
<dbReference type="NCBIfam" id="TIGR00154">
    <property type="entry name" value="ispE"/>
    <property type="match status" value="1"/>
</dbReference>
<proteinExistence type="inferred from homology"/>
<dbReference type="InterPro" id="IPR020568">
    <property type="entry name" value="Ribosomal_Su5_D2-typ_SF"/>
</dbReference>
<comment type="function">
    <text evidence="9">Catalyzes the phosphorylation of the position 2 hydroxy group of 4-diphosphocytidyl-2C-methyl-D-erythritol.</text>
</comment>
<comment type="catalytic activity">
    <reaction evidence="9">
        <text>4-CDP-2-C-methyl-D-erythritol + ATP = 4-CDP-2-C-methyl-D-erythritol 2-phosphate + ADP + H(+)</text>
        <dbReference type="Rhea" id="RHEA:18437"/>
        <dbReference type="ChEBI" id="CHEBI:15378"/>
        <dbReference type="ChEBI" id="CHEBI:30616"/>
        <dbReference type="ChEBI" id="CHEBI:57823"/>
        <dbReference type="ChEBI" id="CHEBI:57919"/>
        <dbReference type="ChEBI" id="CHEBI:456216"/>
        <dbReference type="EC" id="2.7.1.148"/>
    </reaction>
</comment>
<dbReference type="InterPro" id="IPR014721">
    <property type="entry name" value="Ribsml_uS5_D2-typ_fold_subgr"/>
</dbReference>
<protein>
    <recommendedName>
        <fullName evidence="3 9">4-diphosphocytidyl-2-C-methyl-D-erythritol kinase</fullName>
        <shortName evidence="9">CMK</shortName>
        <ecNumber evidence="2 9">2.7.1.148</ecNumber>
    </recommendedName>
    <alternativeName>
        <fullName evidence="8 9">4-(cytidine-5'-diphospho)-2-C-methyl-D-erythritol kinase</fullName>
    </alternativeName>
</protein>
<dbReference type="GO" id="GO:0005524">
    <property type="term" value="F:ATP binding"/>
    <property type="evidence" value="ECO:0007669"/>
    <property type="project" value="UniProtKB-UniRule"/>
</dbReference>
<dbReference type="EMBL" id="CP046161">
    <property type="protein sequence ID" value="QKO30730.1"/>
    <property type="molecule type" value="Genomic_DNA"/>
</dbReference>